<evidence type="ECO:0000256" key="1">
    <source>
        <dbReference type="SAM" id="MobiDB-lite"/>
    </source>
</evidence>
<keyword evidence="5" id="KW-1185">Reference proteome</keyword>
<reference evidence="4 5" key="3">
    <citation type="journal article" date="2015" name="Genome Announc.">
        <title>Draft Genome Sequence of the Archiascomycetous Yeast Saitoella complicata.</title>
        <authorList>
            <person name="Yamauchi K."/>
            <person name="Kondo S."/>
            <person name="Hamamoto M."/>
            <person name="Takahashi Y."/>
            <person name="Ogura Y."/>
            <person name="Hayashi T."/>
            <person name="Nishida H."/>
        </authorList>
    </citation>
    <scope>NUCLEOTIDE SEQUENCE [LARGE SCALE GENOMIC DNA]</scope>
    <source>
        <strain evidence="4 5">NRRL Y-17804</strain>
    </source>
</reference>
<organism evidence="4 5">
    <name type="scientific">Saitoella complicata (strain BCRC 22490 / CBS 7301 / JCM 7358 / NBRC 10748 / NRRL Y-17804)</name>
    <dbReference type="NCBI Taxonomy" id="698492"/>
    <lineage>
        <taxon>Eukaryota</taxon>
        <taxon>Fungi</taxon>
        <taxon>Dikarya</taxon>
        <taxon>Ascomycota</taxon>
        <taxon>Taphrinomycotina</taxon>
        <taxon>Taphrinomycotina incertae sedis</taxon>
        <taxon>Saitoella</taxon>
    </lineage>
</organism>
<keyword evidence="2" id="KW-0472">Membrane</keyword>
<feature type="compositionally biased region" description="Basic and acidic residues" evidence="1">
    <location>
        <begin position="190"/>
        <end position="201"/>
    </location>
</feature>
<evidence type="ECO:0000256" key="2">
    <source>
        <dbReference type="SAM" id="Phobius"/>
    </source>
</evidence>
<reference evidence="4 5" key="1">
    <citation type="journal article" date="2011" name="J. Gen. Appl. Microbiol.">
        <title>Draft genome sequencing of the enigmatic yeast Saitoella complicata.</title>
        <authorList>
            <person name="Nishida H."/>
            <person name="Hamamoto M."/>
            <person name="Sugiyama J."/>
        </authorList>
    </citation>
    <scope>NUCLEOTIDE SEQUENCE [LARGE SCALE GENOMIC DNA]</scope>
    <source>
        <strain evidence="4 5">NRRL Y-17804</strain>
    </source>
</reference>
<evidence type="ECO:0000313" key="5">
    <source>
        <dbReference type="Proteomes" id="UP000033140"/>
    </source>
</evidence>
<feature type="transmembrane region" description="Helical" evidence="2">
    <location>
        <begin position="48"/>
        <end position="69"/>
    </location>
</feature>
<keyword evidence="3" id="KW-0732">Signal</keyword>
<keyword evidence="2" id="KW-1133">Transmembrane helix</keyword>
<feature type="signal peptide" evidence="3">
    <location>
        <begin position="1"/>
        <end position="16"/>
    </location>
</feature>
<name>A0A0E9NG84_SAICN</name>
<accession>A0A0E9NG84</accession>
<comment type="caution">
    <text evidence="4">The sequence shown here is derived from an EMBL/GenBank/DDBJ whole genome shotgun (WGS) entry which is preliminary data.</text>
</comment>
<protein>
    <submittedName>
        <fullName evidence="4">Uncharacterized protein</fullName>
    </submittedName>
</protein>
<sequence length="201" mass="22495">MLSLLLIMSLFTAALAQDPSKSDPDAYPDPIPDTEPIPKDLPESENMFFYFVLSLLIGLFGGSLLLYAFRQLSKTKYVHQYPLKFILRDEGRIRLSGDGEEDLESSWGTFGGESGEGGSRGPYYGYYYHDHDQDQEEDGVDDGITDGAVSVERYRDDIELEEEDAEGHRIVRRSSVPAALGRAGDEEEDVFLRKSDDEGAH</sequence>
<evidence type="ECO:0000256" key="3">
    <source>
        <dbReference type="SAM" id="SignalP"/>
    </source>
</evidence>
<feature type="chain" id="PRO_5002430359" evidence="3">
    <location>
        <begin position="17"/>
        <end position="201"/>
    </location>
</feature>
<dbReference type="AlphaFoldDB" id="A0A0E9NG84"/>
<dbReference type="Proteomes" id="UP000033140">
    <property type="component" value="Unassembled WGS sequence"/>
</dbReference>
<feature type="region of interest" description="Disordered" evidence="1">
    <location>
        <begin position="18"/>
        <end position="37"/>
    </location>
</feature>
<feature type="region of interest" description="Disordered" evidence="1">
    <location>
        <begin position="178"/>
        <end position="201"/>
    </location>
</feature>
<reference evidence="4 5" key="2">
    <citation type="journal article" date="2014" name="J. Gen. Appl. Microbiol.">
        <title>The early diverging ascomycetous budding yeast Saitoella complicata has three histone deacetylases belonging to the Clr6, Hos2, and Rpd3 lineages.</title>
        <authorList>
            <person name="Nishida H."/>
            <person name="Matsumoto T."/>
            <person name="Kondo S."/>
            <person name="Hamamoto M."/>
            <person name="Yoshikawa H."/>
        </authorList>
    </citation>
    <scope>NUCLEOTIDE SEQUENCE [LARGE SCALE GENOMIC DNA]</scope>
    <source>
        <strain evidence="4 5">NRRL Y-17804</strain>
    </source>
</reference>
<keyword evidence="2" id="KW-0812">Transmembrane</keyword>
<proteinExistence type="predicted"/>
<dbReference type="EMBL" id="BACD03000016">
    <property type="protein sequence ID" value="GAO48711.1"/>
    <property type="molecule type" value="Genomic_DNA"/>
</dbReference>
<evidence type="ECO:0000313" key="4">
    <source>
        <dbReference type="EMBL" id="GAO48711.1"/>
    </source>
</evidence>
<gene>
    <name evidence="4" type="ORF">G7K_2881-t1</name>
</gene>